<dbReference type="InterPro" id="IPR004107">
    <property type="entry name" value="Integrase_SAM-like_N"/>
</dbReference>
<accession>A0ABU4Q1D6</accession>
<dbReference type="EMBL" id="JAWXXP010000001">
    <property type="protein sequence ID" value="MDX5993937.1"/>
    <property type="molecule type" value="Genomic_DNA"/>
</dbReference>
<keyword evidence="1" id="KW-0238">DNA-binding</keyword>
<organism evidence="3 4">
    <name type="scientific">Ectopseudomonas alcaliphila</name>
    <dbReference type="NCBI Taxonomy" id="101564"/>
    <lineage>
        <taxon>Bacteria</taxon>
        <taxon>Pseudomonadati</taxon>
        <taxon>Pseudomonadota</taxon>
        <taxon>Gammaproteobacteria</taxon>
        <taxon>Pseudomonadales</taxon>
        <taxon>Pseudomonadaceae</taxon>
        <taxon>Ectopseudomonas</taxon>
    </lineage>
</organism>
<comment type="caution">
    <text evidence="3">The sequence shown here is derived from an EMBL/GenBank/DDBJ whole genome shotgun (WGS) entry which is preliminary data.</text>
</comment>
<dbReference type="Pfam" id="PF13495">
    <property type="entry name" value="Phage_int_SAM_4"/>
    <property type="match status" value="1"/>
</dbReference>
<name>A0ABU4Q1D6_9GAMM</name>
<protein>
    <submittedName>
        <fullName evidence="3">Phage integrase N-terminal SAM-like domain-containing protein</fullName>
    </submittedName>
</protein>
<keyword evidence="4" id="KW-1185">Reference proteome</keyword>
<feature type="domain" description="Integrase SAM-like N-terminal" evidence="2">
    <location>
        <begin position="10"/>
        <end position="57"/>
    </location>
</feature>
<evidence type="ECO:0000259" key="2">
    <source>
        <dbReference type="Pfam" id="PF13495"/>
    </source>
</evidence>
<evidence type="ECO:0000313" key="3">
    <source>
        <dbReference type="EMBL" id="MDX5993937.1"/>
    </source>
</evidence>
<dbReference type="InterPro" id="IPR010998">
    <property type="entry name" value="Integrase_recombinase_N"/>
</dbReference>
<dbReference type="Proteomes" id="UP001278050">
    <property type="component" value="Unassembled WGS sequence"/>
</dbReference>
<reference evidence="3 4" key="1">
    <citation type="submission" date="2023-11" db="EMBL/GenBank/DDBJ databases">
        <title>MicrobeMod: A computational toolkit for identifying prokaryotic methylation and restriction-modification with nanopore sequencing.</title>
        <authorList>
            <person name="Crits-Christoph A."/>
            <person name="Kang S.C."/>
            <person name="Lee H."/>
            <person name="Ostrov N."/>
        </authorList>
    </citation>
    <scope>NUCLEOTIDE SEQUENCE [LARGE SCALE GENOMIC DNA]</scope>
    <source>
        <strain evidence="3 4">ATCC BAA-571</strain>
    </source>
</reference>
<dbReference type="Gene3D" id="1.10.150.130">
    <property type="match status" value="1"/>
</dbReference>
<gene>
    <name evidence="3" type="ORF">SIM71_17895</name>
</gene>
<evidence type="ECO:0000256" key="1">
    <source>
        <dbReference type="ARBA" id="ARBA00023125"/>
    </source>
</evidence>
<proteinExistence type="predicted"/>
<sequence length="109" mass="13403">MEISSKPRLQEQFRPVMRVYHYSIRTEKSYWYWIRYFIRFHQLRHPLELGAIEVKLFSPGWPLNARWPPLPRIWRSMRWFSYTTRCCSSPLGTLARWCVPNARRVFHAC</sequence>
<evidence type="ECO:0000313" key="4">
    <source>
        <dbReference type="Proteomes" id="UP001278050"/>
    </source>
</evidence>